<reference evidence="6" key="2">
    <citation type="submission" date="2023-07" db="EMBL/GenBank/DDBJ databases">
        <title>Genome mining of underrepresented organisms for secondary metabolites.</title>
        <authorList>
            <person name="D'Agostino P.M."/>
        </authorList>
    </citation>
    <scope>NUCLEOTIDE SEQUENCE [LARGE SCALE GENOMIC DNA]</scope>
    <source>
        <strain evidence="6">WS4403</strain>
    </source>
</reference>
<evidence type="ECO:0000259" key="4">
    <source>
        <dbReference type="PROSITE" id="PS50937"/>
    </source>
</evidence>
<dbReference type="InterPro" id="IPR053988">
    <property type="entry name" value="MlrA-like_helical"/>
</dbReference>
<comment type="caution">
    <text evidence="5">The sequence shown here is derived from an EMBL/GenBank/DDBJ whole genome shotgun (WGS) entry which is preliminary data.</text>
</comment>
<feature type="domain" description="HTH merR-type" evidence="4">
    <location>
        <begin position="3"/>
        <end position="71"/>
    </location>
</feature>
<dbReference type="InterPro" id="IPR047057">
    <property type="entry name" value="MerR_fam"/>
</dbReference>
<dbReference type="PANTHER" id="PTHR30204">
    <property type="entry name" value="REDOX-CYCLING DRUG-SENSING TRANSCRIPTIONAL ACTIVATOR SOXR"/>
    <property type="match status" value="1"/>
</dbReference>
<evidence type="ECO:0000256" key="3">
    <source>
        <dbReference type="ARBA" id="ARBA00023163"/>
    </source>
</evidence>
<dbReference type="EMBL" id="JAGGMQ010000001">
    <property type="protein sequence ID" value="MBP2168843.1"/>
    <property type="molecule type" value="Genomic_DNA"/>
</dbReference>
<organism evidence="5 6">
    <name type="scientific">Winslowiella toletana</name>
    <dbReference type="NCBI Taxonomy" id="92490"/>
    <lineage>
        <taxon>Bacteria</taxon>
        <taxon>Pseudomonadati</taxon>
        <taxon>Pseudomonadota</taxon>
        <taxon>Gammaproteobacteria</taxon>
        <taxon>Enterobacterales</taxon>
        <taxon>Erwiniaceae</taxon>
        <taxon>Winslowiella</taxon>
    </lineage>
</organism>
<dbReference type="Pfam" id="PF13411">
    <property type="entry name" value="MerR_1"/>
    <property type="match status" value="1"/>
</dbReference>
<gene>
    <name evidence="5" type="ORF">J2125_002035</name>
</gene>
<evidence type="ECO:0000313" key="6">
    <source>
        <dbReference type="Proteomes" id="UP001195624"/>
    </source>
</evidence>
<protein>
    <submittedName>
        <fullName evidence="5">DNA-binding transcriptional MerR regulator</fullName>
    </submittedName>
</protein>
<dbReference type="PROSITE" id="PS50937">
    <property type="entry name" value="HTH_MERR_2"/>
    <property type="match status" value="1"/>
</dbReference>
<dbReference type="Proteomes" id="UP001195624">
    <property type="component" value="Unassembled WGS sequence"/>
</dbReference>
<keyword evidence="2 5" id="KW-0238">DNA-binding</keyword>
<name>A0ABS4P873_9GAMM</name>
<keyword evidence="6" id="KW-1185">Reference proteome</keyword>
<sequence>MPHFTIDVLADQCGVTPANIRSWQRYGLLKPHCDEKGHRFFDHSHITRIATIVAWLHQGVALSDMLGLFNGELINQNAGWSSCQQQLLAHCESFKPQKLRALIWRFGREIPPAILVDKVMRPLRLWLNVGKQPHLDMPRVLLDTALVEYATFLLNSVRKRPAATLLIMAFELQDPLDLWLEAIRYAGDGFRVEVLSGAVADPELSRIEAEHIMIWSERPLTVTQQRRYDDWLASGYYVFLAGPGARCLSAPD</sequence>
<dbReference type="CDD" id="cd00592">
    <property type="entry name" value="HTH_MerR-like"/>
    <property type="match status" value="1"/>
</dbReference>
<keyword evidence="3" id="KW-0804">Transcription</keyword>
<accession>A0ABS4P873</accession>
<dbReference type="Pfam" id="PF22267">
    <property type="entry name" value="MlrA_C"/>
    <property type="match status" value="1"/>
</dbReference>
<dbReference type="SMART" id="SM00422">
    <property type="entry name" value="HTH_MERR"/>
    <property type="match status" value="1"/>
</dbReference>
<dbReference type="Pfam" id="PF22270">
    <property type="entry name" value="MlrA_helical"/>
    <property type="match status" value="1"/>
</dbReference>
<dbReference type="SUPFAM" id="SSF46955">
    <property type="entry name" value="Putative DNA-binding domain"/>
    <property type="match status" value="1"/>
</dbReference>
<dbReference type="GO" id="GO:0003677">
    <property type="term" value="F:DNA binding"/>
    <property type="evidence" value="ECO:0007669"/>
    <property type="project" value="UniProtKB-KW"/>
</dbReference>
<dbReference type="Gene3D" id="1.10.1660.10">
    <property type="match status" value="1"/>
</dbReference>
<dbReference type="RefSeq" id="WP_017799632.1">
    <property type="nucleotide sequence ID" value="NZ_JAGGMQ010000001.1"/>
</dbReference>
<keyword evidence="1" id="KW-0805">Transcription regulation</keyword>
<evidence type="ECO:0000313" key="5">
    <source>
        <dbReference type="EMBL" id="MBP2168843.1"/>
    </source>
</evidence>
<dbReference type="InterPro" id="IPR000551">
    <property type="entry name" value="MerR-type_HTH_dom"/>
</dbReference>
<dbReference type="InterPro" id="IPR009061">
    <property type="entry name" value="DNA-bd_dom_put_sf"/>
</dbReference>
<evidence type="ECO:0000256" key="2">
    <source>
        <dbReference type="ARBA" id="ARBA00023125"/>
    </source>
</evidence>
<reference evidence="5 6" key="1">
    <citation type="submission" date="2021-03" db="EMBL/GenBank/DDBJ databases">
        <authorList>
            <person name="D'Agostino P."/>
            <person name="Huntemann M."/>
            <person name="Clum A."/>
            <person name="Spunde A."/>
            <person name="Palaniappan K."/>
            <person name="Ritter S."/>
            <person name="Mikhailova N."/>
            <person name="Chen I.-M."/>
            <person name="Stamatis D."/>
            <person name="Reddy T."/>
            <person name="O'Malley R."/>
            <person name="Daum C."/>
            <person name="Shapiro N."/>
            <person name="Ivanova N."/>
            <person name="Kyrpides N."/>
            <person name="Woyke T."/>
        </authorList>
    </citation>
    <scope>NUCLEOTIDE SEQUENCE [LARGE SCALE GENOMIC DNA]</scope>
    <source>
        <strain evidence="5 6">WS4403</strain>
    </source>
</reference>
<dbReference type="InterPro" id="IPR053987">
    <property type="entry name" value="MlrA-like_C"/>
</dbReference>
<proteinExistence type="predicted"/>
<dbReference type="PANTHER" id="PTHR30204:SF67">
    <property type="entry name" value="HTH-TYPE TRANSCRIPTIONAL REGULATOR MLRA-RELATED"/>
    <property type="match status" value="1"/>
</dbReference>
<evidence type="ECO:0000256" key="1">
    <source>
        <dbReference type="ARBA" id="ARBA00023015"/>
    </source>
</evidence>